<protein>
    <submittedName>
        <fullName evidence="1">Uncharacterized protein</fullName>
    </submittedName>
</protein>
<organism evidence="1">
    <name type="scientific">Klosneuvirus KNV1</name>
    <dbReference type="NCBI Taxonomy" id="1977640"/>
    <lineage>
        <taxon>Viruses</taxon>
        <taxon>Varidnaviria</taxon>
        <taxon>Bamfordvirae</taxon>
        <taxon>Nucleocytoviricota</taxon>
        <taxon>Megaviricetes</taxon>
        <taxon>Imitervirales</taxon>
        <taxon>Mimiviridae</taxon>
        <taxon>Klosneuvirinae</taxon>
        <taxon>Klosneuvirus</taxon>
    </lineage>
</organism>
<reference evidence="1" key="1">
    <citation type="journal article" date="2017" name="Science">
        <title>Giant viruses with an expanded complement of translation system components.</title>
        <authorList>
            <person name="Schulz F."/>
            <person name="Yutin N."/>
            <person name="Ivanova N.N."/>
            <person name="Ortega D.R."/>
            <person name="Lee T.K."/>
            <person name="Vierheilig J."/>
            <person name="Daims H."/>
            <person name="Horn M."/>
            <person name="Wagner M."/>
            <person name="Jensen G.J."/>
            <person name="Kyrpides N.C."/>
            <person name="Koonin E.V."/>
            <person name="Woyke T."/>
        </authorList>
    </citation>
    <scope>NUCLEOTIDE SEQUENCE</scope>
    <source>
        <strain evidence="1">KNV1</strain>
    </source>
</reference>
<accession>A0A1V0SKV7</accession>
<evidence type="ECO:0000313" key="1">
    <source>
        <dbReference type="EMBL" id="ARF12343.1"/>
    </source>
</evidence>
<proteinExistence type="predicted"/>
<dbReference type="EMBL" id="KY684112">
    <property type="protein sequence ID" value="ARF12343.1"/>
    <property type="molecule type" value="Genomic_DNA"/>
</dbReference>
<name>A0A1V0SKV7_9VIRU</name>
<sequence>MIWIIIIIIVGLFILFGQGPEYFDPNPYASDNDGAVDWDPLWTGEQSADCYHLSEKDCMKYSNCGLCHQKGKLLCKPGNVDGPLFKEGCDGWSYTNYYDRHIFNEAVTQTTPSWDQFYNNMYEVWYPSPNVAGTLQSFKEQA</sequence>
<gene>
    <name evidence="1" type="ORF">Klosneuvirus_5_13</name>
</gene>